<dbReference type="PANTHER" id="PTHR33618">
    <property type="entry name" value="39S RIBOSOMAL PROTEIN L53, MITOCHONDRIAL"/>
    <property type="match status" value="1"/>
</dbReference>
<keyword evidence="3" id="KW-0809">Transit peptide</keyword>
<dbReference type="PANTHER" id="PTHR33618:SF1">
    <property type="entry name" value="LARGE RIBOSOMAL SUBUNIT PROTEIN ML53"/>
    <property type="match status" value="1"/>
</dbReference>
<proteinExistence type="evidence at transcript level"/>
<evidence type="ECO:0000256" key="2">
    <source>
        <dbReference type="ARBA" id="ARBA00005557"/>
    </source>
</evidence>
<dbReference type="Pfam" id="PF10780">
    <property type="entry name" value="MRP_L53"/>
    <property type="match status" value="1"/>
</dbReference>
<evidence type="ECO:0000256" key="4">
    <source>
        <dbReference type="ARBA" id="ARBA00022980"/>
    </source>
</evidence>
<comment type="subcellular location">
    <subcellularLocation>
        <location evidence="1">Mitochondrion</location>
    </subcellularLocation>
</comment>
<evidence type="ECO:0000313" key="9">
    <source>
        <dbReference type="EMBL" id="JAC93092.1"/>
    </source>
</evidence>
<accession>A0A090X913</accession>
<evidence type="ECO:0000256" key="7">
    <source>
        <dbReference type="ARBA" id="ARBA00035180"/>
    </source>
</evidence>
<evidence type="ECO:0000256" key="8">
    <source>
        <dbReference type="ARBA" id="ARBA00042721"/>
    </source>
</evidence>
<organism evidence="9">
    <name type="scientific">Ixodes ricinus</name>
    <name type="common">Common tick</name>
    <name type="synonym">Acarus ricinus</name>
    <dbReference type="NCBI Taxonomy" id="34613"/>
    <lineage>
        <taxon>Eukaryota</taxon>
        <taxon>Metazoa</taxon>
        <taxon>Ecdysozoa</taxon>
        <taxon>Arthropoda</taxon>
        <taxon>Chelicerata</taxon>
        <taxon>Arachnida</taxon>
        <taxon>Acari</taxon>
        <taxon>Parasitiformes</taxon>
        <taxon>Ixodida</taxon>
        <taxon>Ixodoidea</taxon>
        <taxon>Ixodidae</taxon>
        <taxon>Ixodinae</taxon>
        <taxon>Ixodes</taxon>
    </lineage>
</organism>
<dbReference type="InterPro" id="IPR019716">
    <property type="entry name" value="Ribosomal_mL53"/>
</dbReference>
<keyword evidence="5" id="KW-0496">Mitochondrion</keyword>
<dbReference type="InterPro" id="IPR052473">
    <property type="entry name" value="mtLSU_mL53"/>
</dbReference>
<evidence type="ECO:0000256" key="1">
    <source>
        <dbReference type="ARBA" id="ARBA00004173"/>
    </source>
</evidence>
<reference evidence="9" key="1">
    <citation type="journal article" date="2015" name="PLoS Negl. Trop. Dis.">
        <title>Deep Sequencing Analysis of the Ixodes ricinus Haemocytome.</title>
        <authorList>
            <person name="Kotsyfakis M."/>
            <person name="Kopacek P."/>
            <person name="Franta Z."/>
            <person name="Pedra J.H."/>
            <person name="Ribeiro J.M."/>
        </authorList>
    </citation>
    <scope>NUCLEOTIDE SEQUENCE</scope>
</reference>
<name>A0A090X913_IXORI</name>
<sequence>TMSTINPVQIAVRRAARNLQLRPFKRITVKFDPFHKNVTPIRDFLHQVSALRVRQTNPDCVLKTDVVCDRSDPSIELTLHSRVNQSYLELRCVNRSQKAPPPHGSMAPSFKHMQPVKFGRTGLPFSPAPIQLSNGKNNQER</sequence>
<dbReference type="AlphaFoldDB" id="A0A090X913"/>
<comment type="similarity">
    <text evidence="2">Belongs to the mitochondrion-specific ribosomal protein mL53 family.</text>
</comment>
<feature type="non-terminal residue" evidence="9">
    <location>
        <position position="1"/>
    </location>
</feature>
<dbReference type="GO" id="GO:0005762">
    <property type="term" value="C:mitochondrial large ribosomal subunit"/>
    <property type="evidence" value="ECO:0007669"/>
    <property type="project" value="TreeGrafter"/>
</dbReference>
<protein>
    <recommendedName>
        <fullName evidence="7">Large ribosomal subunit protein mL53</fullName>
    </recommendedName>
    <alternativeName>
        <fullName evidence="8">39S ribosomal protein L53, mitochondrial</fullName>
    </alternativeName>
</protein>
<evidence type="ECO:0000256" key="6">
    <source>
        <dbReference type="ARBA" id="ARBA00023274"/>
    </source>
</evidence>
<keyword evidence="6" id="KW-0687">Ribonucleoprotein</keyword>
<evidence type="ECO:0000256" key="5">
    <source>
        <dbReference type="ARBA" id="ARBA00023128"/>
    </source>
</evidence>
<keyword evidence="4 9" id="KW-0689">Ribosomal protein</keyword>
<dbReference type="EMBL" id="GBIH01001618">
    <property type="protein sequence ID" value="JAC93092.1"/>
    <property type="molecule type" value="mRNA"/>
</dbReference>
<evidence type="ECO:0000256" key="3">
    <source>
        <dbReference type="ARBA" id="ARBA00022946"/>
    </source>
</evidence>
<dbReference type="Gene3D" id="3.40.30.10">
    <property type="entry name" value="Glutaredoxin"/>
    <property type="match status" value="1"/>
</dbReference>